<dbReference type="Pfam" id="PF08240">
    <property type="entry name" value="ADH_N"/>
    <property type="match status" value="1"/>
</dbReference>
<sequence length="340" mass="36510">MRAIGFYTPQPITSETALVDLDLPMPQASGHDLLVQIKAISVNPVDTKVRKNQTPPAGEARVLGYDAAGVVTAVGPEVTLFKPGDEVYYAGAINRPGTNAEYHLVDERIVGLKPKTLSFAQAAALPLTAITAYEALFDRLKVSDPVLGAGRSIMITGGAGGVGSIAIQLAKELTDLAVIATASRPETADWAKSLGADHVIDHSKPLAQEFAALGIDPPGFIFSVTHSGQHRLAMAEIIAPMGRICLIDDFPEGFDILAFKQKVVSLHWEFMFSRPVFQTPDMIEQHKLLTHVAELIDAGKIRTTLDTVLGPITAANLREAHRLIESNRTRGKIVLEGFPA</sequence>
<comment type="caution">
    <text evidence="4">The sequence shown here is derived from an EMBL/GenBank/DDBJ whole genome shotgun (WGS) entry which is preliminary data.</text>
</comment>
<protein>
    <recommendedName>
        <fullName evidence="2">Zinc-type alcohol dehydrogenase-like protein</fullName>
    </recommendedName>
</protein>
<proteinExistence type="inferred from homology"/>
<accession>A0A7C1T5M1</accession>
<dbReference type="SUPFAM" id="SSF51735">
    <property type="entry name" value="NAD(P)-binding Rossmann-fold domains"/>
    <property type="match status" value="1"/>
</dbReference>
<dbReference type="Gene3D" id="3.40.50.720">
    <property type="entry name" value="NAD(P)-binding Rossmann-like Domain"/>
    <property type="match status" value="1"/>
</dbReference>
<name>A0A7C1T5M1_9HYPH</name>
<dbReference type="Pfam" id="PF13602">
    <property type="entry name" value="ADH_zinc_N_2"/>
    <property type="match status" value="1"/>
</dbReference>
<evidence type="ECO:0000256" key="1">
    <source>
        <dbReference type="ARBA" id="ARBA00022857"/>
    </source>
</evidence>
<dbReference type="SMART" id="SM00829">
    <property type="entry name" value="PKS_ER"/>
    <property type="match status" value="1"/>
</dbReference>
<keyword evidence="2" id="KW-0560">Oxidoreductase</keyword>
<dbReference type="AlphaFoldDB" id="A0A7C1T5M1"/>
<dbReference type="PANTHER" id="PTHR44154">
    <property type="entry name" value="QUINONE OXIDOREDUCTASE"/>
    <property type="match status" value="1"/>
</dbReference>
<dbReference type="Gene3D" id="3.90.180.10">
    <property type="entry name" value="Medium-chain alcohol dehydrogenases, catalytic domain"/>
    <property type="match status" value="1"/>
</dbReference>
<dbReference type="InterPro" id="IPR020843">
    <property type="entry name" value="ER"/>
</dbReference>
<feature type="domain" description="Enoyl reductase (ER)" evidence="3">
    <location>
        <begin position="13"/>
        <end position="335"/>
    </location>
</feature>
<dbReference type="InterPro" id="IPR014182">
    <property type="entry name" value="ADH_Zn_typ-1"/>
</dbReference>
<reference evidence="4" key="1">
    <citation type="journal article" date="2020" name="mSystems">
        <title>Genome- and Community-Level Interaction Insights into Carbon Utilization and Element Cycling Functions of Hydrothermarchaeota in Hydrothermal Sediment.</title>
        <authorList>
            <person name="Zhou Z."/>
            <person name="Liu Y."/>
            <person name="Xu W."/>
            <person name="Pan J."/>
            <person name="Luo Z.H."/>
            <person name="Li M."/>
        </authorList>
    </citation>
    <scope>NUCLEOTIDE SEQUENCE [LARGE SCALE GENOMIC DNA]</scope>
    <source>
        <strain evidence="4">SpSt-243</strain>
    </source>
</reference>
<dbReference type="PANTHER" id="PTHR44154:SF1">
    <property type="entry name" value="QUINONE OXIDOREDUCTASE"/>
    <property type="match status" value="1"/>
</dbReference>
<dbReference type="InterPro" id="IPR051603">
    <property type="entry name" value="Zinc-ADH_QOR/CCCR"/>
</dbReference>
<evidence type="ECO:0000256" key="2">
    <source>
        <dbReference type="RuleBase" id="RU364000"/>
    </source>
</evidence>
<keyword evidence="2" id="KW-0862">Zinc</keyword>
<dbReference type="InterPro" id="IPR036291">
    <property type="entry name" value="NAD(P)-bd_dom_sf"/>
</dbReference>
<dbReference type="InterPro" id="IPR013154">
    <property type="entry name" value="ADH-like_N"/>
</dbReference>
<dbReference type="InterPro" id="IPR011032">
    <property type="entry name" value="GroES-like_sf"/>
</dbReference>
<keyword evidence="1" id="KW-0521">NADP</keyword>
<gene>
    <name evidence="4" type="ORF">ENP70_18265</name>
</gene>
<keyword evidence="2" id="KW-0479">Metal-binding</keyword>
<evidence type="ECO:0000313" key="4">
    <source>
        <dbReference type="EMBL" id="HEB45586.1"/>
    </source>
</evidence>
<evidence type="ECO:0000259" key="3">
    <source>
        <dbReference type="SMART" id="SM00829"/>
    </source>
</evidence>
<dbReference type="EMBL" id="DSKI01000936">
    <property type="protein sequence ID" value="HEB45586.1"/>
    <property type="molecule type" value="Genomic_DNA"/>
</dbReference>
<dbReference type="NCBIfam" id="TIGR02817">
    <property type="entry name" value="adh_fam_1"/>
    <property type="match status" value="1"/>
</dbReference>
<dbReference type="SUPFAM" id="SSF50129">
    <property type="entry name" value="GroES-like"/>
    <property type="match status" value="1"/>
</dbReference>
<dbReference type="GO" id="GO:0008270">
    <property type="term" value="F:zinc ion binding"/>
    <property type="evidence" value="ECO:0007669"/>
    <property type="project" value="InterPro"/>
</dbReference>
<organism evidence="4">
    <name type="scientific">Agrobacterium albertimagni</name>
    <dbReference type="NCBI Taxonomy" id="147266"/>
    <lineage>
        <taxon>Bacteria</taxon>
        <taxon>Pseudomonadati</taxon>
        <taxon>Pseudomonadota</taxon>
        <taxon>Alphaproteobacteria</taxon>
        <taxon>Hyphomicrobiales</taxon>
        <taxon>Rhizobiaceae</taxon>
        <taxon>Rhizobium/Agrobacterium group</taxon>
        <taxon>Agrobacterium</taxon>
    </lineage>
</organism>
<dbReference type="GO" id="GO:0016491">
    <property type="term" value="F:oxidoreductase activity"/>
    <property type="evidence" value="ECO:0007669"/>
    <property type="project" value="UniProtKB-KW"/>
</dbReference>
<comment type="similarity">
    <text evidence="2">Belongs to the zinc-containing alcohol dehydrogenase family. Quinone oxidoreductase subfamily.</text>
</comment>
<dbReference type="CDD" id="cd08252">
    <property type="entry name" value="AL_MDR"/>
    <property type="match status" value="1"/>
</dbReference>